<keyword evidence="3" id="KW-1185">Reference proteome</keyword>
<dbReference type="OMA" id="DQNTMSK"/>
<feature type="region of interest" description="Disordered" evidence="1">
    <location>
        <begin position="54"/>
        <end position="78"/>
    </location>
</feature>
<accession>A0A7N0TZW8</accession>
<feature type="compositionally biased region" description="Basic residues" evidence="1">
    <location>
        <begin position="133"/>
        <end position="146"/>
    </location>
</feature>
<name>A0A7N0TZW8_KALFE</name>
<reference evidence="2" key="1">
    <citation type="submission" date="2021-01" db="UniProtKB">
        <authorList>
            <consortium name="EnsemblPlants"/>
        </authorList>
    </citation>
    <scope>IDENTIFICATION</scope>
</reference>
<feature type="region of interest" description="Disordered" evidence="1">
    <location>
        <begin position="454"/>
        <end position="479"/>
    </location>
</feature>
<feature type="compositionally biased region" description="Low complexity" evidence="1">
    <location>
        <begin position="123"/>
        <end position="132"/>
    </location>
</feature>
<evidence type="ECO:0000313" key="2">
    <source>
        <dbReference type="EnsemblPlants" id="Kaladp0048s0866.1.v1.1"/>
    </source>
</evidence>
<dbReference type="AlphaFoldDB" id="A0A7N0TZW8"/>
<dbReference type="PANTHER" id="PTHR34466">
    <property type="entry name" value="OS11G0129800 PROTEIN"/>
    <property type="match status" value="1"/>
</dbReference>
<proteinExistence type="predicted"/>
<evidence type="ECO:0000313" key="3">
    <source>
        <dbReference type="Proteomes" id="UP000594263"/>
    </source>
</evidence>
<dbReference type="EnsemblPlants" id="Kaladp0048s0866.1.v1.1">
    <property type="protein sequence ID" value="Kaladp0048s0866.1.v1.1"/>
    <property type="gene ID" value="Kaladp0048s0866.v1.1"/>
</dbReference>
<protein>
    <submittedName>
        <fullName evidence="2">Uncharacterized protein</fullName>
    </submittedName>
</protein>
<dbReference type="Gramene" id="Kaladp0048s0866.1.v1.1">
    <property type="protein sequence ID" value="Kaladp0048s0866.1.v1.1"/>
    <property type="gene ID" value="Kaladp0048s0866.v1.1"/>
</dbReference>
<dbReference type="Proteomes" id="UP000594263">
    <property type="component" value="Unplaced"/>
</dbReference>
<sequence length="545" mass="60473">MYLIYEAQFQWLGLSENPYKPCCMSCIQTNPKLAAPMSSAFKSTTKRAPILSPVAKSRRRSRSLSRFSRRASTAGDYETPARRAKFVNTSRGSAFPDINLDDLVLDVFESADRWRSGDGSAGVGKSWSSSSQRRGRSVSRHGLRRKNGVEDWSRSNGGGSVAPASVKARRRSFSAAPYRDTDTDSEVEASHKLNNHINFKRSSIGNGGSPSNKPAASNQPRLSGRSKSLRGLRKLHNGYSSQSSTLTDEEPPTTGFGRKGAERTIRTVYAQKAEHPIEEDINTGLYNAMRKEFRNVVEDIRLELEQAMLHNYLANISGTLQSLSAPTEKSGAKFDQRSNDRHRLSKELIQEAEEYFEDFISNVDDTDLSSFEGERSDCDPSIGRIKRSSHPLIYCDKTDIIKTPGRLSPIPVEMDGVVLPWLQWETSNDTSPASGAASSYTPLDGNAAHGLSNHSISRSDSCSPVTTSDQSSKLEHQSSCMNKTSIDSYKTERSKETSTGATNASYFDMDDYTDIAKSEELMMESWKKQYRISSSLLLLCSRMFV</sequence>
<feature type="compositionally biased region" description="Polar residues" evidence="1">
    <location>
        <begin position="195"/>
        <end position="221"/>
    </location>
</feature>
<dbReference type="PANTHER" id="PTHR34466:SF1">
    <property type="entry name" value="OS06G0609800 PROTEIN"/>
    <property type="match status" value="1"/>
</dbReference>
<evidence type="ECO:0000256" key="1">
    <source>
        <dbReference type="SAM" id="MobiDB-lite"/>
    </source>
</evidence>
<organism evidence="2 3">
    <name type="scientific">Kalanchoe fedtschenkoi</name>
    <name type="common">Lavender scallops</name>
    <name type="synonym">South American air plant</name>
    <dbReference type="NCBI Taxonomy" id="63787"/>
    <lineage>
        <taxon>Eukaryota</taxon>
        <taxon>Viridiplantae</taxon>
        <taxon>Streptophyta</taxon>
        <taxon>Embryophyta</taxon>
        <taxon>Tracheophyta</taxon>
        <taxon>Spermatophyta</taxon>
        <taxon>Magnoliopsida</taxon>
        <taxon>eudicotyledons</taxon>
        <taxon>Gunneridae</taxon>
        <taxon>Pentapetalae</taxon>
        <taxon>Saxifragales</taxon>
        <taxon>Crassulaceae</taxon>
        <taxon>Kalanchoe</taxon>
    </lineage>
</organism>
<feature type="compositionally biased region" description="Basic residues" evidence="1">
    <location>
        <begin position="56"/>
        <end position="69"/>
    </location>
</feature>
<feature type="compositionally biased region" description="Basic residues" evidence="1">
    <location>
        <begin position="227"/>
        <end position="236"/>
    </location>
</feature>
<feature type="region of interest" description="Disordered" evidence="1">
    <location>
        <begin position="115"/>
        <end position="262"/>
    </location>
</feature>